<comment type="caution">
    <text evidence="1">The sequence shown here is derived from an EMBL/GenBank/DDBJ whole genome shotgun (WGS) entry which is preliminary data.</text>
</comment>
<protein>
    <submittedName>
        <fullName evidence="1">Uncharacterized protein</fullName>
    </submittedName>
</protein>
<accession>L7CI39</accession>
<organism evidence="1 2">
    <name type="scientific">Rhodopirellula baltica SWK14</name>
    <dbReference type="NCBI Taxonomy" id="993516"/>
    <lineage>
        <taxon>Bacteria</taxon>
        <taxon>Pseudomonadati</taxon>
        <taxon>Planctomycetota</taxon>
        <taxon>Planctomycetia</taxon>
        <taxon>Pirellulales</taxon>
        <taxon>Pirellulaceae</taxon>
        <taxon>Rhodopirellula</taxon>
    </lineage>
</organism>
<evidence type="ECO:0000313" key="1">
    <source>
        <dbReference type="EMBL" id="ELP32741.1"/>
    </source>
</evidence>
<dbReference type="PATRIC" id="fig|993516.3.peg.3525"/>
<gene>
    <name evidence="1" type="ORF">RBSWK_03312</name>
</gene>
<evidence type="ECO:0000313" key="2">
    <source>
        <dbReference type="Proteomes" id="UP000010959"/>
    </source>
</evidence>
<name>L7CI39_RHOBT</name>
<reference evidence="1 2" key="1">
    <citation type="journal article" date="2013" name="Mar. Genomics">
        <title>Expression of sulfatases in Rhodopirellula baltica and the diversity of sulfatases in the genus Rhodopirellula.</title>
        <authorList>
            <person name="Wegner C.E."/>
            <person name="Richter-Heitmann T."/>
            <person name="Klindworth A."/>
            <person name="Klockow C."/>
            <person name="Richter M."/>
            <person name="Achstetter T."/>
            <person name="Glockner F.O."/>
            <person name="Harder J."/>
        </authorList>
    </citation>
    <scope>NUCLEOTIDE SEQUENCE [LARGE SCALE GENOMIC DNA]</scope>
    <source>
        <strain evidence="1 2">SWK14</strain>
    </source>
</reference>
<dbReference type="AlphaFoldDB" id="L7CI39"/>
<proteinExistence type="predicted"/>
<dbReference type="Proteomes" id="UP000010959">
    <property type="component" value="Unassembled WGS sequence"/>
</dbReference>
<dbReference type="EMBL" id="AMWG01000092">
    <property type="protein sequence ID" value="ELP32741.1"/>
    <property type="molecule type" value="Genomic_DNA"/>
</dbReference>
<sequence>MNKNEQCWSTFNTVQDVHVAGIFTVDRPGLKRGYSLANLRA</sequence>